<evidence type="ECO:0000256" key="1">
    <source>
        <dbReference type="ARBA" id="ARBA00023002"/>
    </source>
</evidence>
<organism evidence="3 4">
    <name type="scientific">Helicobacter suis HS5</name>
    <dbReference type="NCBI Taxonomy" id="710394"/>
    <lineage>
        <taxon>Bacteria</taxon>
        <taxon>Pseudomonadati</taxon>
        <taxon>Campylobacterota</taxon>
        <taxon>Epsilonproteobacteria</taxon>
        <taxon>Campylobacterales</taxon>
        <taxon>Helicobacteraceae</taxon>
        <taxon>Helicobacter</taxon>
    </lineage>
</organism>
<reference evidence="3 4" key="1">
    <citation type="journal article" date="2011" name="Vet. Res.">
        <title>Genome sequence of Helicobacter suis supports its role in gastric pathology.</title>
        <authorList>
            <person name="Vermoote M."/>
            <person name="Vandekerckhove T.T."/>
            <person name="Flahou B."/>
            <person name="Pasmans F."/>
            <person name="Smet A."/>
            <person name="De Groote D."/>
            <person name="Van Criekinge W."/>
            <person name="Ducatelle R."/>
            <person name="Haesebrouck F."/>
        </authorList>
    </citation>
    <scope>NUCLEOTIDE SEQUENCE [LARGE SCALE GENOMIC DNA]</scope>
    <source>
        <strain evidence="3 4">HS5</strain>
    </source>
</reference>
<protein>
    <submittedName>
        <fullName evidence="3">2-oxoglutarate-acceptor oxidoreductase subunit OorC</fullName>
    </submittedName>
</protein>
<dbReference type="GO" id="GO:0016903">
    <property type="term" value="F:oxidoreductase activity, acting on the aldehyde or oxo group of donors"/>
    <property type="evidence" value="ECO:0007669"/>
    <property type="project" value="InterPro"/>
</dbReference>
<sequence>MIKPFLKRKFKGASMETQLRFTGVGGQGVLLAGEILAEAKIEAGGFGTKTSTYTSQVRGGPTKVDIILDSKEIIYPYAREGEIDFMLSVAQSSYQIFKGDVKEGGIVVVDPHLVSPTPEDEAKFKLYKIPIITIAKEEVGNIITQSVVALAITVVLTQCVDREDVIKTMISKVPAKVVELNKKAFEIGEAHAHKVLEDRKIS</sequence>
<evidence type="ECO:0000259" key="2">
    <source>
        <dbReference type="Pfam" id="PF01558"/>
    </source>
</evidence>
<dbReference type="PANTHER" id="PTHR42730">
    <property type="entry name" value="2-OXOGLUTARATE SYNTHASE SUBUNIT KORC"/>
    <property type="match status" value="1"/>
</dbReference>
<dbReference type="EMBL" id="ADHO01000006">
    <property type="protein sequence ID" value="EFX42503.1"/>
    <property type="molecule type" value="Genomic_DNA"/>
</dbReference>
<proteinExistence type="predicted"/>
<dbReference type="Gene3D" id="3.40.920.10">
    <property type="entry name" value="Pyruvate-ferredoxin oxidoreductase, PFOR, domain III"/>
    <property type="match status" value="1"/>
</dbReference>
<dbReference type="AlphaFoldDB" id="E7G2A4"/>
<accession>E7G2A4</accession>
<dbReference type="InterPro" id="IPR019752">
    <property type="entry name" value="Pyrv/ketoisovalerate_OxRed_cat"/>
</dbReference>
<gene>
    <name evidence="3" type="primary">oorC</name>
    <name evidence="3" type="ORF">HSUHS5_0032</name>
</gene>
<name>E7G2A4_9HELI</name>
<feature type="domain" description="Pyruvate/ketoisovalerate oxidoreductase catalytic" evidence="2">
    <location>
        <begin position="25"/>
        <end position="188"/>
    </location>
</feature>
<keyword evidence="1" id="KW-0560">Oxidoreductase</keyword>
<dbReference type="SUPFAM" id="SSF53323">
    <property type="entry name" value="Pyruvate-ferredoxin oxidoreductase, PFOR, domain III"/>
    <property type="match status" value="1"/>
</dbReference>
<dbReference type="Proteomes" id="UP000054093">
    <property type="component" value="Unassembled WGS sequence"/>
</dbReference>
<dbReference type="Pfam" id="PF01558">
    <property type="entry name" value="POR"/>
    <property type="match status" value="1"/>
</dbReference>
<comment type="caution">
    <text evidence="3">The sequence shown here is derived from an EMBL/GenBank/DDBJ whole genome shotgun (WGS) entry which is preliminary data.</text>
</comment>
<dbReference type="InterPro" id="IPR052554">
    <property type="entry name" value="2-oxoglutarate_synth_KorC"/>
</dbReference>
<dbReference type="InterPro" id="IPR002869">
    <property type="entry name" value="Pyrv_flavodox_OxRed_cen"/>
</dbReference>
<evidence type="ECO:0000313" key="4">
    <source>
        <dbReference type="Proteomes" id="UP000054093"/>
    </source>
</evidence>
<evidence type="ECO:0000313" key="3">
    <source>
        <dbReference type="EMBL" id="EFX42503.1"/>
    </source>
</evidence>
<dbReference type="PANTHER" id="PTHR42730:SF1">
    <property type="entry name" value="2-OXOGLUTARATE SYNTHASE SUBUNIT KORC"/>
    <property type="match status" value="1"/>
</dbReference>
<dbReference type="NCBIfam" id="NF006275">
    <property type="entry name" value="PRK08441.1"/>
    <property type="match status" value="1"/>
</dbReference>